<dbReference type="Pfam" id="PF04752">
    <property type="entry name" value="ChaC"/>
    <property type="match status" value="1"/>
</dbReference>
<dbReference type="GeneID" id="26841700"/>
<dbReference type="PANTHER" id="PTHR12192">
    <property type="entry name" value="CATION TRANSPORT PROTEIN CHAC-RELATED"/>
    <property type="match status" value="1"/>
</dbReference>
<name>A0A0V1PTH3_9ASCO</name>
<proteinExistence type="predicted"/>
<dbReference type="GO" id="GO:0006751">
    <property type="term" value="P:glutathione catabolic process"/>
    <property type="evidence" value="ECO:0007669"/>
    <property type="project" value="InterPro"/>
</dbReference>
<comment type="caution">
    <text evidence="3">The sequence shown here is derived from an EMBL/GenBank/DDBJ whole genome shotgun (WGS) entry which is preliminary data.</text>
</comment>
<dbReference type="AlphaFoldDB" id="A0A0V1PTH3"/>
<reference evidence="3 4" key="1">
    <citation type="submission" date="2015-11" db="EMBL/GenBank/DDBJ databases">
        <title>The genome of Debaryomyces fabryi.</title>
        <authorList>
            <person name="Tafer H."/>
            <person name="Lopandic K."/>
        </authorList>
    </citation>
    <scope>NUCLEOTIDE SEQUENCE [LARGE SCALE GENOMIC DNA]</scope>
    <source>
        <strain evidence="3 4">CBS 789</strain>
    </source>
</reference>
<dbReference type="CDD" id="cd06661">
    <property type="entry name" value="GGCT_like"/>
    <property type="match status" value="1"/>
</dbReference>
<dbReference type="PANTHER" id="PTHR12192:SF2">
    <property type="entry name" value="GLUTATHIONE-SPECIFIC GAMMA-GLUTAMYLCYCLOTRANSFERASE 2"/>
    <property type="match status" value="1"/>
</dbReference>
<sequence length="261" mass="29907">MTNDEIQKPSEEGMWVIGYGSLIFKPLPYYQFKVSGYLKGFIRRFWQSSSDHRGTPEAPGRVVTLVSLEDLKRNSKFHNDLHMYEVRGKDQETDLLSRTNSSTDLGEEDIRDITHKISKLEEDDLKVWGCAYYVGPEDVAKVKEYLDIREKDGYTTHKVPFHVLNVCDDSENANKVMQKTPKNKNGDYIIESLIYIGTIDNASFIGPEDIQKTGEKIKTSSGESGKNSEYLIELCKAVRNLDDKGRSRDYYLEDLVKLVDI</sequence>
<dbReference type="InterPro" id="IPR006840">
    <property type="entry name" value="ChaC"/>
</dbReference>
<organism evidence="3 4">
    <name type="scientific">Debaryomyces fabryi</name>
    <dbReference type="NCBI Taxonomy" id="58627"/>
    <lineage>
        <taxon>Eukaryota</taxon>
        <taxon>Fungi</taxon>
        <taxon>Dikarya</taxon>
        <taxon>Ascomycota</taxon>
        <taxon>Saccharomycotina</taxon>
        <taxon>Pichiomycetes</taxon>
        <taxon>Debaryomycetaceae</taxon>
        <taxon>Debaryomyces</taxon>
    </lineage>
</organism>
<dbReference type="OrthoDB" id="1933483at2759"/>
<dbReference type="GO" id="GO:0005737">
    <property type="term" value="C:cytoplasm"/>
    <property type="evidence" value="ECO:0007669"/>
    <property type="project" value="TreeGrafter"/>
</dbReference>
<keyword evidence="4" id="KW-1185">Reference proteome</keyword>
<keyword evidence="2" id="KW-0456">Lyase</keyword>
<accession>A0A0V1PTH3</accession>
<evidence type="ECO:0000256" key="2">
    <source>
        <dbReference type="ARBA" id="ARBA00023239"/>
    </source>
</evidence>
<evidence type="ECO:0000313" key="3">
    <source>
        <dbReference type="EMBL" id="KRZ99533.1"/>
    </source>
</evidence>
<protein>
    <recommendedName>
        <fullName evidence="1">glutathione-specific gamma-glutamylcyclotransferase</fullName>
        <ecNumber evidence="1">4.3.2.7</ecNumber>
    </recommendedName>
</protein>
<gene>
    <name evidence="3" type="ORF">AC631_04691</name>
</gene>
<dbReference type="InterPro" id="IPR013024">
    <property type="entry name" value="GGCT-like"/>
</dbReference>
<dbReference type="GO" id="GO:0061928">
    <property type="term" value="F:glutathione specific gamma-glutamylcyclotransferase activity"/>
    <property type="evidence" value="ECO:0007669"/>
    <property type="project" value="UniProtKB-EC"/>
</dbReference>
<dbReference type="RefSeq" id="XP_015465636.1">
    <property type="nucleotide sequence ID" value="XM_015613520.1"/>
</dbReference>
<evidence type="ECO:0000313" key="4">
    <source>
        <dbReference type="Proteomes" id="UP000054251"/>
    </source>
</evidence>
<dbReference type="Proteomes" id="UP000054251">
    <property type="component" value="Unassembled WGS sequence"/>
</dbReference>
<dbReference type="EC" id="4.3.2.7" evidence="1"/>
<evidence type="ECO:0000256" key="1">
    <source>
        <dbReference type="ARBA" id="ARBA00012344"/>
    </source>
</evidence>
<dbReference type="EMBL" id="LMYN01000136">
    <property type="protein sequence ID" value="KRZ99533.1"/>
    <property type="molecule type" value="Genomic_DNA"/>
</dbReference>